<accession>A0A841IP18</accession>
<keyword evidence="2 6" id="KW-0328">Glycosyltransferase</keyword>
<dbReference type="InterPro" id="IPR048284">
    <property type="entry name" value="EryCIII-like_N"/>
</dbReference>
<dbReference type="PANTHER" id="PTHR48050:SF13">
    <property type="entry name" value="STEROL 3-BETA-GLUCOSYLTRANSFERASE UGT80A2"/>
    <property type="match status" value="1"/>
</dbReference>
<dbReference type="RefSeq" id="WP_184291788.1">
    <property type="nucleotide sequence ID" value="NZ_JACHJO010000007.1"/>
</dbReference>
<dbReference type="InterPro" id="IPR010610">
    <property type="entry name" value="EryCIII-like_C"/>
</dbReference>
<dbReference type="AlphaFoldDB" id="A0A841IP18"/>
<evidence type="ECO:0000259" key="4">
    <source>
        <dbReference type="Pfam" id="PF06722"/>
    </source>
</evidence>
<evidence type="ECO:0000313" key="7">
    <source>
        <dbReference type="Proteomes" id="UP000536604"/>
    </source>
</evidence>
<comment type="caution">
    <text evidence="6">The sequence shown here is derived from an EMBL/GenBank/DDBJ whole genome shotgun (WGS) entry which is preliminary data.</text>
</comment>
<organism evidence="6 7">
    <name type="scientific">Nocardiopsis algeriensis</name>
    <dbReference type="NCBI Taxonomy" id="1478215"/>
    <lineage>
        <taxon>Bacteria</taxon>
        <taxon>Bacillati</taxon>
        <taxon>Actinomycetota</taxon>
        <taxon>Actinomycetes</taxon>
        <taxon>Streptosporangiales</taxon>
        <taxon>Nocardiopsidaceae</taxon>
        <taxon>Nocardiopsis</taxon>
    </lineage>
</organism>
<dbReference type="GO" id="GO:0017000">
    <property type="term" value="P:antibiotic biosynthetic process"/>
    <property type="evidence" value="ECO:0007669"/>
    <property type="project" value="UniProtKB-ARBA"/>
</dbReference>
<dbReference type="EC" id="2.4.1.-" evidence="6"/>
<comment type="similarity">
    <text evidence="1">Belongs to the glycosyltransferase 28 family.</text>
</comment>
<evidence type="ECO:0000256" key="2">
    <source>
        <dbReference type="ARBA" id="ARBA00022676"/>
    </source>
</evidence>
<gene>
    <name evidence="6" type="ORF">FHS13_002536</name>
</gene>
<dbReference type="GO" id="GO:0016758">
    <property type="term" value="F:hexosyltransferase activity"/>
    <property type="evidence" value="ECO:0007669"/>
    <property type="project" value="UniProtKB-ARBA"/>
</dbReference>
<keyword evidence="3 6" id="KW-0808">Transferase</keyword>
<dbReference type="SUPFAM" id="SSF53756">
    <property type="entry name" value="UDP-Glycosyltransferase/glycogen phosphorylase"/>
    <property type="match status" value="1"/>
</dbReference>
<proteinExistence type="inferred from homology"/>
<dbReference type="EMBL" id="JACHJO010000007">
    <property type="protein sequence ID" value="MBB6120579.1"/>
    <property type="molecule type" value="Genomic_DNA"/>
</dbReference>
<dbReference type="Pfam" id="PF21036">
    <property type="entry name" value="EryCIII-like_N"/>
    <property type="match status" value="1"/>
</dbReference>
<dbReference type="PANTHER" id="PTHR48050">
    <property type="entry name" value="STEROL 3-BETA-GLUCOSYLTRANSFERASE"/>
    <property type="match status" value="1"/>
</dbReference>
<name>A0A841IP18_9ACTN</name>
<evidence type="ECO:0000256" key="3">
    <source>
        <dbReference type="ARBA" id="ARBA00022679"/>
    </source>
</evidence>
<feature type="domain" description="Erythromycin biosynthesis protein CIII-like N-terminal" evidence="5">
    <location>
        <begin position="26"/>
        <end position="227"/>
    </location>
</feature>
<sequence>MKYLFTSMPVVAHVLPLVPLAQQLVLDGHDVLVATTGPAADAARRAGLTTIDAGGRLDAREPYDRLLDVIVSGGSGHAADDPEALRVHGAHFGDVGLRMLDDLLRIGRRWGAQAVVYPGIHACGLVAAHALGAVGVLHGYGTPLPTFAPALEHILAERDDLPDRVPEAEVEVDVLPPSLPNFAELPWTNGTPRHRLDMRYGSFNGAADVPPWLLGEREAPRVVLTCGSTEAQARRGDTYRRIIEALDGTGCEAVILSGGAVLDRLPEPLPPWVRIERWLPLKFTLDHADAIVHHGGSGTVLTSFAAGLPQVAIPMPGTVSMSNGQAVQACGAGTVLDLNALDTEELTRAATDVLSSSAKRKAAVAIRHEMEKMPSAADVAARLSAVVGERSGARP</sequence>
<dbReference type="Proteomes" id="UP000536604">
    <property type="component" value="Unassembled WGS sequence"/>
</dbReference>
<dbReference type="CDD" id="cd03784">
    <property type="entry name" value="GT1_Gtf-like"/>
    <property type="match status" value="1"/>
</dbReference>
<dbReference type="Pfam" id="PF06722">
    <property type="entry name" value="EryCIII-like_C"/>
    <property type="match status" value="1"/>
</dbReference>
<evidence type="ECO:0000259" key="5">
    <source>
        <dbReference type="Pfam" id="PF21036"/>
    </source>
</evidence>
<feature type="domain" description="Erythromycin biosynthesis protein CIII-like C-terminal" evidence="4">
    <location>
        <begin position="268"/>
        <end position="385"/>
    </location>
</feature>
<dbReference type="InterPro" id="IPR050426">
    <property type="entry name" value="Glycosyltransferase_28"/>
</dbReference>
<keyword evidence="7" id="KW-1185">Reference proteome</keyword>
<dbReference type="Gene3D" id="3.40.50.2000">
    <property type="entry name" value="Glycogen Phosphorylase B"/>
    <property type="match status" value="2"/>
</dbReference>
<reference evidence="6 7" key="1">
    <citation type="submission" date="2020-08" db="EMBL/GenBank/DDBJ databases">
        <title>Genomic Encyclopedia of Type Strains, Phase III (KMG-III): the genomes of soil and plant-associated and newly described type strains.</title>
        <authorList>
            <person name="Whitman W."/>
        </authorList>
    </citation>
    <scope>NUCLEOTIDE SEQUENCE [LARGE SCALE GENOMIC DNA]</scope>
    <source>
        <strain evidence="6 7">CECT 8712</strain>
    </source>
</reference>
<dbReference type="GO" id="GO:0008194">
    <property type="term" value="F:UDP-glycosyltransferase activity"/>
    <property type="evidence" value="ECO:0007669"/>
    <property type="project" value="InterPro"/>
</dbReference>
<dbReference type="InterPro" id="IPR002213">
    <property type="entry name" value="UDP_glucos_trans"/>
</dbReference>
<evidence type="ECO:0000256" key="1">
    <source>
        <dbReference type="ARBA" id="ARBA00006962"/>
    </source>
</evidence>
<protein>
    <submittedName>
        <fullName evidence="6">Glycosyltransferase</fullName>
        <ecNumber evidence="6">2.4.1.-</ecNumber>
    </submittedName>
</protein>
<evidence type="ECO:0000313" key="6">
    <source>
        <dbReference type="EMBL" id="MBB6120579.1"/>
    </source>
</evidence>